<proteinExistence type="inferred from homology"/>
<sequence>MSEELIFDKSLQNIKFIFRLSGLNIDHKKRTFKQNCIYLFNLLWHQTDLLSALSWVLCGMFTGKVFTELTFVAPCSVFGILADTKGVLFILQERKIYGLMNNLRDLEIKAKDFVGTRRDSLIKPDIYLLDIVIKVLNILNGLMIVVFDMCPPIFIAIKYFTTGQLELMLPFLDVYFFDGFDLRYWPFLYAHQVWSVCVSLLEICATDYFFFTCCTHIRIQFKLLQHQFQDILTNRRITADLTNQMPIQAQFRELVKWHQGIITSVNTLEEIYSKASLSNFLASSLIICLTGFNVTAAANNTLVVTFIVFLFMSLLQIFFLCLFGDLLMQSSMDITDAVYNSRWYRSDMVMQKNMLMVQTRAQNSCKLTAAGFADVNLRAFMKIMSTSWSYFALLQTIYGSRETR</sequence>
<dbReference type="Proteomes" id="UP001549921">
    <property type="component" value="Unassembled WGS sequence"/>
</dbReference>
<feature type="transmembrane region" description="Helical" evidence="9">
    <location>
        <begin position="277"/>
        <end position="296"/>
    </location>
</feature>
<keyword evidence="7 9" id="KW-0675">Receptor</keyword>
<keyword evidence="5 9" id="KW-1133">Transmembrane helix</keyword>
<comment type="similarity">
    <text evidence="9">Belongs to the insect chemoreceptor superfamily. Heteromeric odorant receptor channel (TC 1.A.69) family.</text>
</comment>
<organism evidence="10 11">
    <name type="scientific">Loxostege sticticalis</name>
    <name type="common">Beet webworm moth</name>
    <dbReference type="NCBI Taxonomy" id="481309"/>
    <lineage>
        <taxon>Eukaryota</taxon>
        <taxon>Metazoa</taxon>
        <taxon>Ecdysozoa</taxon>
        <taxon>Arthropoda</taxon>
        <taxon>Hexapoda</taxon>
        <taxon>Insecta</taxon>
        <taxon>Pterygota</taxon>
        <taxon>Neoptera</taxon>
        <taxon>Endopterygota</taxon>
        <taxon>Lepidoptera</taxon>
        <taxon>Glossata</taxon>
        <taxon>Ditrysia</taxon>
        <taxon>Pyraloidea</taxon>
        <taxon>Crambidae</taxon>
        <taxon>Pyraustinae</taxon>
        <taxon>Loxostege</taxon>
    </lineage>
</organism>
<dbReference type="InterPro" id="IPR004117">
    <property type="entry name" value="7tm6_olfct_rcpt"/>
</dbReference>
<evidence type="ECO:0000256" key="2">
    <source>
        <dbReference type="ARBA" id="ARBA00022606"/>
    </source>
</evidence>
<reference evidence="10 11" key="1">
    <citation type="submission" date="2024-06" db="EMBL/GenBank/DDBJ databases">
        <title>A chromosome-level genome assembly of beet webworm, Loxostege sticticalis.</title>
        <authorList>
            <person name="Zhang Y."/>
        </authorList>
    </citation>
    <scope>NUCLEOTIDE SEQUENCE [LARGE SCALE GENOMIC DNA]</scope>
    <source>
        <strain evidence="10">AQ028</strain>
        <tissue evidence="10">Male pupae</tissue>
    </source>
</reference>
<evidence type="ECO:0000256" key="1">
    <source>
        <dbReference type="ARBA" id="ARBA00004141"/>
    </source>
</evidence>
<comment type="caution">
    <text evidence="10">The sequence shown here is derived from an EMBL/GenBank/DDBJ whole genome shotgun (WGS) entry which is preliminary data.</text>
</comment>
<feature type="transmembrane region" description="Helical" evidence="9">
    <location>
        <begin position="37"/>
        <end position="57"/>
    </location>
</feature>
<evidence type="ECO:0000256" key="5">
    <source>
        <dbReference type="ARBA" id="ARBA00022989"/>
    </source>
</evidence>
<gene>
    <name evidence="10" type="ORF">ABMA28_010293</name>
</gene>
<comment type="subcellular location">
    <subcellularLocation>
        <location evidence="9">Cell membrane</location>
        <topology evidence="9">Multi-pass membrane protein</topology>
    </subcellularLocation>
    <subcellularLocation>
        <location evidence="1">Membrane</location>
        <topology evidence="1">Multi-pass membrane protein</topology>
    </subcellularLocation>
</comment>
<feature type="transmembrane region" description="Helical" evidence="9">
    <location>
        <begin position="302"/>
        <end position="323"/>
    </location>
</feature>
<dbReference type="PANTHER" id="PTHR21137:SF44">
    <property type="entry name" value="ODORANT RECEPTOR 13A-RELATED"/>
    <property type="match status" value="1"/>
</dbReference>
<dbReference type="AlphaFoldDB" id="A0ABD0SAC8"/>
<evidence type="ECO:0000256" key="7">
    <source>
        <dbReference type="ARBA" id="ARBA00023170"/>
    </source>
</evidence>
<evidence type="ECO:0000256" key="9">
    <source>
        <dbReference type="RuleBase" id="RU351113"/>
    </source>
</evidence>
<keyword evidence="3 9" id="KW-0812">Transmembrane</keyword>
<dbReference type="GO" id="GO:0005886">
    <property type="term" value="C:plasma membrane"/>
    <property type="evidence" value="ECO:0007669"/>
    <property type="project" value="UniProtKB-SubCell"/>
</dbReference>
<dbReference type="EMBL" id="JBEDNZ010000025">
    <property type="protein sequence ID" value="KAL0811009.1"/>
    <property type="molecule type" value="Genomic_DNA"/>
</dbReference>
<keyword evidence="2 9" id="KW-0716">Sensory transduction</keyword>
<evidence type="ECO:0000313" key="10">
    <source>
        <dbReference type="EMBL" id="KAL0811009.1"/>
    </source>
</evidence>
<keyword evidence="6 9" id="KW-0472">Membrane</keyword>
<keyword evidence="8 9" id="KW-0807">Transducer</keyword>
<evidence type="ECO:0000256" key="6">
    <source>
        <dbReference type="ARBA" id="ARBA00023136"/>
    </source>
</evidence>
<dbReference type="Pfam" id="PF02949">
    <property type="entry name" value="7tm_6"/>
    <property type="match status" value="1"/>
</dbReference>
<evidence type="ECO:0000256" key="4">
    <source>
        <dbReference type="ARBA" id="ARBA00022725"/>
    </source>
</evidence>
<dbReference type="PANTHER" id="PTHR21137">
    <property type="entry name" value="ODORANT RECEPTOR"/>
    <property type="match status" value="1"/>
</dbReference>
<comment type="caution">
    <text evidence="9">Lacks conserved residue(s) required for the propagation of feature annotation.</text>
</comment>
<feature type="transmembrane region" description="Helical" evidence="9">
    <location>
        <begin position="126"/>
        <end position="147"/>
    </location>
</feature>
<protein>
    <recommendedName>
        <fullName evidence="9">Odorant receptor</fullName>
    </recommendedName>
</protein>
<dbReference type="GO" id="GO:0007608">
    <property type="term" value="P:sensory perception of smell"/>
    <property type="evidence" value="ECO:0007669"/>
    <property type="project" value="UniProtKB-KW"/>
</dbReference>
<evidence type="ECO:0000256" key="3">
    <source>
        <dbReference type="ARBA" id="ARBA00022692"/>
    </source>
</evidence>
<evidence type="ECO:0000313" key="11">
    <source>
        <dbReference type="Proteomes" id="UP001549921"/>
    </source>
</evidence>
<feature type="transmembrane region" description="Helical" evidence="9">
    <location>
        <begin position="69"/>
        <end position="91"/>
    </location>
</feature>
<dbReference type="GO" id="GO:0007165">
    <property type="term" value="P:signal transduction"/>
    <property type="evidence" value="ECO:0007669"/>
    <property type="project" value="UniProtKB-KW"/>
</dbReference>
<name>A0ABD0SAC8_LOXSC</name>
<evidence type="ECO:0000256" key="8">
    <source>
        <dbReference type="ARBA" id="ARBA00023224"/>
    </source>
</evidence>
<keyword evidence="4 9" id="KW-0552">Olfaction</keyword>
<accession>A0ABD0SAC8</accession>